<evidence type="ECO:0000256" key="5">
    <source>
        <dbReference type="ARBA" id="ARBA00022884"/>
    </source>
</evidence>
<sequence length="102" mass="11709">MLYAIVELGGKQLWIQPGKFYDINKIEGSPGEILLLNKVLFLNREGDIKIGYPCVNDVTIKAKILKHLKGKKVTIFKTKPKKNVRIKKGHRQELTRLLIQEV</sequence>
<protein>
    <recommendedName>
        <fullName evidence="8">50S ribosomal protein L21, chloroplastic</fullName>
    </recommendedName>
</protein>
<dbReference type="InterPro" id="IPR036164">
    <property type="entry name" value="bL21-like_sf"/>
</dbReference>
<evidence type="ECO:0000256" key="7">
    <source>
        <dbReference type="ARBA" id="ARBA00023274"/>
    </source>
</evidence>
<proteinExistence type="inferred from homology"/>
<evidence type="ECO:0000256" key="2">
    <source>
        <dbReference type="ARBA" id="ARBA00008563"/>
    </source>
</evidence>
<dbReference type="PANTHER" id="PTHR21349">
    <property type="entry name" value="50S RIBOSOMAL PROTEIN L21"/>
    <property type="match status" value="1"/>
</dbReference>
<keyword evidence="7" id="KW-0687">Ribonucleoprotein</keyword>
<evidence type="ECO:0000256" key="1">
    <source>
        <dbReference type="ARBA" id="ARBA00004474"/>
    </source>
</evidence>
<keyword evidence="4" id="KW-0699">rRNA-binding</keyword>
<dbReference type="GO" id="GO:0005762">
    <property type="term" value="C:mitochondrial large ribosomal subunit"/>
    <property type="evidence" value="ECO:0007669"/>
    <property type="project" value="TreeGrafter"/>
</dbReference>
<dbReference type="GO" id="GO:0003735">
    <property type="term" value="F:structural constituent of ribosome"/>
    <property type="evidence" value="ECO:0007669"/>
    <property type="project" value="InterPro"/>
</dbReference>
<dbReference type="GO" id="GO:0006412">
    <property type="term" value="P:translation"/>
    <property type="evidence" value="ECO:0007669"/>
    <property type="project" value="InterPro"/>
</dbReference>
<dbReference type="AlphaFoldDB" id="A0A3G3MHP7"/>
<dbReference type="Pfam" id="PF00829">
    <property type="entry name" value="Ribosomal_L21p"/>
    <property type="match status" value="1"/>
</dbReference>
<dbReference type="GO" id="GO:0019843">
    <property type="term" value="F:rRNA binding"/>
    <property type="evidence" value="ECO:0007669"/>
    <property type="project" value="UniProtKB-KW"/>
</dbReference>
<dbReference type="EMBL" id="MH281629">
    <property type="protein sequence ID" value="AYR06354.1"/>
    <property type="molecule type" value="Genomic_DNA"/>
</dbReference>
<dbReference type="NCBIfam" id="TIGR00061">
    <property type="entry name" value="L21"/>
    <property type="match status" value="1"/>
</dbReference>
<evidence type="ECO:0000256" key="3">
    <source>
        <dbReference type="ARBA" id="ARBA00022640"/>
    </source>
</evidence>
<gene>
    <name evidence="9" type="primary">rpl21</name>
</gene>
<dbReference type="HAMAP" id="MF_01363">
    <property type="entry name" value="Ribosomal_bL21"/>
    <property type="match status" value="1"/>
</dbReference>
<dbReference type="InterPro" id="IPR028909">
    <property type="entry name" value="bL21-like"/>
</dbReference>
<dbReference type="PROSITE" id="PS01169">
    <property type="entry name" value="RIBOSOMAL_L21"/>
    <property type="match status" value="1"/>
</dbReference>
<dbReference type="InterPro" id="IPR018258">
    <property type="entry name" value="Ribosomal_bL21_CS"/>
</dbReference>
<name>A0A3G3MHP7_9FLOR</name>
<dbReference type="GO" id="GO:0009536">
    <property type="term" value="C:plastid"/>
    <property type="evidence" value="ECO:0007669"/>
    <property type="project" value="UniProtKB-SubCell"/>
</dbReference>
<comment type="subcellular location">
    <subcellularLocation>
        <location evidence="1">Plastid</location>
    </subcellularLocation>
</comment>
<evidence type="ECO:0000256" key="4">
    <source>
        <dbReference type="ARBA" id="ARBA00022730"/>
    </source>
</evidence>
<dbReference type="PANTHER" id="PTHR21349:SF7">
    <property type="entry name" value="LARGE RIBOSOMAL SUBUNIT PROTEIN BL21C"/>
    <property type="match status" value="1"/>
</dbReference>
<evidence type="ECO:0000256" key="6">
    <source>
        <dbReference type="ARBA" id="ARBA00022980"/>
    </source>
</evidence>
<comment type="similarity">
    <text evidence="2">Belongs to the bacterial ribosomal protein bL21 family.</text>
</comment>
<accession>A0A3G3MHP7</accession>
<keyword evidence="3 9" id="KW-0934">Plastid</keyword>
<organism evidence="9">
    <name type="scientific">Renouxia sp</name>
    <dbReference type="NCBI Taxonomy" id="2485823"/>
    <lineage>
        <taxon>Eukaryota</taxon>
        <taxon>Rhodophyta</taxon>
        <taxon>Florideophyceae</taxon>
        <taxon>Corallinophycidae</taxon>
        <taxon>Rhodogorgonales</taxon>
        <taxon>Rhodogorgonaceae</taxon>
        <taxon>Renouxia</taxon>
    </lineage>
</organism>
<evidence type="ECO:0000313" key="9">
    <source>
        <dbReference type="EMBL" id="AYR06354.1"/>
    </source>
</evidence>
<evidence type="ECO:0000256" key="8">
    <source>
        <dbReference type="ARBA" id="ARBA00035397"/>
    </source>
</evidence>
<dbReference type="InterPro" id="IPR001787">
    <property type="entry name" value="Ribosomal_bL21"/>
</dbReference>
<dbReference type="SUPFAM" id="SSF141091">
    <property type="entry name" value="L21p-like"/>
    <property type="match status" value="1"/>
</dbReference>
<keyword evidence="5" id="KW-0694">RNA-binding</keyword>
<keyword evidence="6 9" id="KW-0689">Ribosomal protein</keyword>
<reference evidence="9" key="1">
    <citation type="journal article" date="2018" name="Genome Biol. Evol.">
        <title>Mitochondrial and Plastid Genomes from Coralline Red Algae Provide Insights into the Incongruent Evolutionary Histories of Organelles.</title>
        <authorList>
            <person name="Lee J."/>
            <person name="Song H.J."/>
            <person name="In Park S."/>
            <person name="Lee Y.M."/>
            <person name="Jeong S.Y."/>
            <person name="Oh Cho T."/>
            <person name="Kim J.H."/>
            <person name="Choi H.G."/>
            <person name="Choi C.G."/>
            <person name="Nelson W.A."/>
            <person name="Fredericq S."/>
            <person name="Bhattacharya D."/>
            <person name="Su Yoon H."/>
        </authorList>
    </citation>
    <scope>NUCLEOTIDE SEQUENCE</scope>
</reference>
<geneLocation type="plastid" evidence="9"/>